<protein>
    <submittedName>
        <fullName evidence="1">Uncharacterized protein</fullName>
    </submittedName>
</protein>
<evidence type="ECO:0000313" key="1">
    <source>
        <dbReference type="EMBL" id="KAF0028430.1"/>
    </source>
</evidence>
<proteinExistence type="predicted"/>
<reference evidence="1 2" key="1">
    <citation type="submission" date="2019-06" db="EMBL/GenBank/DDBJ databases">
        <title>Draft genomes of female and male turbot (Scophthalmus maximus).</title>
        <authorList>
            <person name="Xu H."/>
            <person name="Xu X.-W."/>
            <person name="Shao C."/>
            <person name="Chen S."/>
        </authorList>
    </citation>
    <scope>NUCLEOTIDE SEQUENCE [LARGE SCALE GENOMIC DNA]</scope>
    <source>
        <strain evidence="1">Ysfricsl-2016a</strain>
        <tissue evidence="1">Blood</tissue>
    </source>
</reference>
<name>A0A6A4S9W9_SCOMX</name>
<accession>A0A6A4S9W9</accession>
<dbReference type="Proteomes" id="UP000438429">
    <property type="component" value="Unassembled WGS sequence"/>
</dbReference>
<organism evidence="1 2">
    <name type="scientific">Scophthalmus maximus</name>
    <name type="common">Turbot</name>
    <name type="synonym">Psetta maxima</name>
    <dbReference type="NCBI Taxonomy" id="52904"/>
    <lineage>
        <taxon>Eukaryota</taxon>
        <taxon>Metazoa</taxon>
        <taxon>Chordata</taxon>
        <taxon>Craniata</taxon>
        <taxon>Vertebrata</taxon>
        <taxon>Euteleostomi</taxon>
        <taxon>Actinopterygii</taxon>
        <taxon>Neopterygii</taxon>
        <taxon>Teleostei</taxon>
        <taxon>Neoteleostei</taxon>
        <taxon>Acanthomorphata</taxon>
        <taxon>Carangaria</taxon>
        <taxon>Pleuronectiformes</taxon>
        <taxon>Pleuronectoidei</taxon>
        <taxon>Scophthalmidae</taxon>
        <taxon>Scophthalmus</taxon>
    </lineage>
</organism>
<comment type="caution">
    <text evidence="1">The sequence shown here is derived from an EMBL/GenBank/DDBJ whole genome shotgun (WGS) entry which is preliminary data.</text>
</comment>
<gene>
    <name evidence="1" type="ORF">F2P81_019517</name>
</gene>
<evidence type="ECO:0000313" key="2">
    <source>
        <dbReference type="Proteomes" id="UP000438429"/>
    </source>
</evidence>
<dbReference type="AlphaFoldDB" id="A0A6A4S9W9"/>
<sequence length="103" mass="11718">MSDSQRWFGPVRHSTKLCEDKIWGQFSVPSGLRSSFSMNVSAEWQESSSDSFFVADHFSPTSQRQSCAEQTSSVYSQKLTPTSEILDDCCRLRCTCTRDAYVR</sequence>
<dbReference type="EMBL" id="VEVO01000017">
    <property type="protein sequence ID" value="KAF0028430.1"/>
    <property type="molecule type" value="Genomic_DNA"/>
</dbReference>